<dbReference type="NCBIfam" id="TIGR00057">
    <property type="entry name" value="L-threonylcarbamoyladenylate synthase"/>
    <property type="match status" value="1"/>
</dbReference>
<name>A0A318LAW6_9NEIS</name>
<feature type="domain" description="YrdC-like" evidence="1">
    <location>
        <begin position="37"/>
        <end position="223"/>
    </location>
</feature>
<comment type="caution">
    <text evidence="2">The sequence shown here is derived from an EMBL/GenBank/DDBJ whole genome shotgun (WGS) entry which is preliminary data.</text>
</comment>
<organism evidence="2 3">
    <name type="scientific">Rivihabitans pingtungensis</name>
    <dbReference type="NCBI Taxonomy" id="1054498"/>
    <lineage>
        <taxon>Bacteria</taxon>
        <taxon>Pseudomonadati</taxon>
        <taxon>Pseudomonadota</taxon>
        <taxon>Betaproteobacteria</taxon>
        <taxon>Neisseriales</taxon>
        <taxon>Aquaspirillaceae</taxon>
        <taxon>Rivihabitans</taxon>
    </lineage>
</organism>
<dbReference type="PANTHER" id="PTHR42828:SF3">
    <property type="entry name" value="THREONYLCARBAMOYL-AMP SYNTHASE"/>
    <property type="match status" value="1"/>
</dbReference>
<dbReference type="Proteomes" id="UP000247555">
    <property type="component" value="Unassembled WGS sequence"/>
</dbReference>
<dbReference type="InterPro" id="IPR017945">
    <property type="entry name" value="DHBP_synth_RibB-like_a/b_dom"/>
</dbReference>
<reference evidence="2 3" key="1">
    <citation type="submission" date="2018-05" db="EMBL/GenBank/DDBJ databases">
        <title>Genomic Encyclopedia of Type Strains, Phase IV (KMG-IV): sequencing the most valuable type-strain genomes for metagenomic binning, comparative biology and taxonomic classification.</title>
        <authorList>
            <person name="Goeker M."/>
        </authorList>
    </citation>
    <scope>NUCLEOTIDE SEQUENCE [LARGE SCALE GENOMIC DNA]</scope>
    <source>
        <strain evidence="2 3">DSM 29661</strain>
    </source>
</reference>
<dbReference type="PANTHER" id="PTHR42828">
    <property type="entry name" value="DHBP SYNTHASE RIBB-LIKE ALPHA/BETA DOMAIN-CONTAINING PROTEIN"/>
    <property type="match status" value="1"/>
</dbReference>
<dbReference type="InterPro" id="IPR006070">
    <property type="entry name" value="Sua5-like_dom"/>
</dbReference>
<accession>A0A318LAW6</accession>
<sequence>MRPGVEPLHPAARHARGGQLKTIMSQLFHIHPENPQARLIREAVKIIQQGGVIAYPTDSCYALGCHLGDKRAMERILAIRQLDLRHHLTLVCRDLSELGSYARVDNAQYRLLKAITPGAYTFILQATKEVPRRTLHPKRNTIGLRVPDHPVALALLEALGEPLLSCTLMLPHEPMPPSDPFEIRDLLQSQLDLVIDGGYCGIEPTTVLDLTDGAPQLIRAGAGPLDKLGLA</sequence>
<dbReference type="PROSITE" id="PS51163">
    <property type="entry name" value="YRDC"/>
    <property type="match status" value="1"/>
</dbReference>
<gene>
    <name evidence="2" type="ORF">DFR34_10951</name>
</gene>
<dbReference type="EMBL" id="QJKI01000009">
    <property type="protein sequence ID" value="PXX78827.1"/>
    <property type="molecule type" value="Genomic_DNA"/>
</dbReference>
<dbReference type="Pfam" id="PF01300">
    <property type="entry name" value="Sua5_yciO_yrdC"/>
    <property type="match status" value="1"/>
</dbReference>
<evidence type="ECO:0000259" key="1">
    <source>
        <dbReference type="PROSITE" id="PS51163"/>
    </source>
</evidence>
<dbReference type="SUPFAM" id="SSF55821">
    <property type="entry name" value="YrdC/RibB"/>
    <property type="match status" value="1"/>
</dbReference>
<evidence type="ECO:0000313" key="2">
    <source>
        <dbReference type="EMBL" id="PXX78827.1"/>
    </source>
</evidence>
<dbReference type="GO" id="GO:0003725">
    <property type="term" value="F:double-stranded RNA binding"/>
    <property type="evidence" value="ECO:0007669"/>
    <property type="project" value="InterPro"/>
</dbReference>
<evidence type="ECO:0000313" key="3">
    <source>
        <dbReference type="Proteomes" id="UP000247555"/>
    </source>
</evidence>
<dbReference type="AlphaFoldDB" id="A0A318LAW6"/>
<dbReference type="InterPro" id="IPR052532">
    <property type="entry name" value="SUA5_domain"/>
</dbReference>
<keyword evidence="3" id="KW-1185">Reference proteome</keyword>
<proteinExistence type="predicted"/>
<protein>
    <submittedName>
        <fullName evidence="2">tRNA threonylcarbamoyl adenosine modification protein (Sua5/YciO/YrdC/YwlC family)</fullName>
    </submittedName>
</protein>
<dbReference type="Gene3D" id="3.90.870.10">
    <property type="entry name" value="DHBP synthase"/>
    <property type="match status" value="1"/>
</dbReference>